<feature type="transmembrane region" description="Helical" evidence="1">
    <location>
        <begin position="20"/>
        <end position="38"/>
    </location>
</feature>
<keyword evidence="1" id="KW-1133">Transmembrane helix</keyword>
<dbReference type="PANTHER" id="PTHR34819">
    <property type="entry name" value="LARGE CYSTEINE-RICH PERIPLASMIC PROTEIN OMCB"/>
    <property type="match status" value="1"/>
</dbReference>
<keyword evidence="1" id="KW-0472">Membrane</keyword>
<feature type="transmembrane region" description="Helical" evidence="1">
    <location>
        <begin position="50"/>
        <end position="74"/>
    </location>
</feature>
<dbReference type="Gene3D" id="2.60.40.1170">
    <property type="entry name" value="Mu homology domain, subdomain B"/>
    <property type="match status" value="1"/>
</dbReference>
<proteinExistence type="predicted"/>
<evidence type="ECO:0000313" key="2">
    <source>
        <dbReference type="EMBL" id="OGH75539.1"/>
    </source>
</evidence>
<accession>A0A1F6MV54</accession>
<sequence length="617" mass="68946">MRFVQEHFTTRHLFHKPHKWFLAFLLSPIHFLELHYKNKYHLNFQHAKKLFVFDMVLLFTASLLFAATIFWFTYNPTITNLIFLSIDTSSSDTKIISGDFITYTIAYQNKSNIKIVSPSLTIRLPIGFVIEAIAPKESFNSAERKFTLADLHPQQHGQATVSGWFYGTPDVENKITAILEYTQEGKASKEVKSTPLFQFHRGSVLKIGINAPEKFIATGSVPIKITLTNTGKRTLNAINLPLTLSAGLSFADPKVDKGEIKNNQWQITELGISEKTNLSAILKTVLPEQIKTAVLKLTPSLEINETKIAQNTVEKNFPVLHPQVSIQSYWTDQLTKIQSGQTLELNLSLVNNGDIDLNNLEITLPIQNEIINTDKLINLNTGSYKNKILTIHSKHDAGLLTLAKNQTKNLKIKIPILESPNVGADLVLKIKPELKADISDLTGVVYKTETSAPEIKIGTRLDLTGEVRYYTVDGDQLGRGPLPPQVGKETKYWTLLKITNTTSKVTDLILTGELPDHVAWTGKNSVSRGSSVIFNEKTKMISWSLNSLSPQQTVGIYFELALTPTAEQTGTAPIILQNVQLRATDDFIKEKITDTLPDFDVSLVKDKIGREKGVEVE</sequence>
<comment type="caution">
    <text evidence="2">The sequence shown here is derived from an EMBL/GenBank/DDBJ whole genome shotgun (WGS) entry which is preliminary data.</text>
</comment>
<dbReference type="EMBL" id="MFQN01000007">
    <property type="protein sequence ID" value="OGH75539.1"/>
    <property type="molecule type" value="Genomic_DNA"/>
</dbReference>
<dbReference type="PANTHER" id="PTHR34819:SF5">
    <property type="entry name" value="CONSERVED REPEAT DOMAIN PROTEIN"/>
    <property type="match status" value="1"/>
</dbReference>
<dbReference type="AlphaFoldDB" id="A0A1F6MV54"/>
<evidence type="ECO:0000256" key="1">
    <source>
        <dbReference type="SAM" id="Phobius"/>
    </source>
</evidence>
<name>A0A1F6MV54_9BACT</name>
<organism evidence="2 3">
    <name type="scientific">Candidatus Magasanikbacteria bacterium RIFCSPLOWO2_12_FULL_43_12</name>
    <dbReference type="NCBI Taxonomy" id="1798692"/>
    <lineage>
        <taxon>Bacteria</taxon>
        <taxon>Candidatus Magasanikiibacteriota</taxon>
    </lineage>
</organism>
<dbReference type="InterPro" id="IPR051172">
    <property type="entry name" value="Chlamydia_OmcB"/>
</dbReference>
<gene>
    <name evidence="2" type="ORF">A3G00_00550</name>
</gene>
<reference evidence="2 3" key="1">
    <citation type="journal article" date="2016" name="Nat. Commun.">
        <title>Thousands of microbial genomes shed light on interconnected biogeochemical processes in an aquifer system.</title>
        <authorList>
            <person name="Anantharaman K."/>
            <person name="Brown C.T."/>
            <person name="Hug L.A."/>
            <person name="Sharon I."/>
            <person name="Castelle C.J."/>
            <person name="Probst A.J."/>
            <person name="Thomas B.C."/>
            <person name="Singh A."/>
            <person name="Wilkins M.J."/>
            <person name="Karaoz U."/>
            <person name="Brodie E.L."/>
            <person name="Williams K.H."/>
            <person name="Hubbard S.S."/>
            <person name="Banfield J.F."/>
        </authorList>
    </citation>
    <scope>NUCLEOTIDE SEQUENCE [LARGE SCALE GENOMIC DNA]</scope>
</reference>
<evidence type="ECO:0008006" key="4">
    <source>
        <dbReference type="Google" id="ProtNLM"/>
    </source>
</evidence>
<evidence type="ECO:0000313" key="3">
    <source>
        <dbReference type="Proteomes" id="UP000178347"/>
    </source>
</evidence>
<dbReference type="Proteomes" id="UP000178347">
    <property type="component" value="Unassembled WGS sequence"/>
</dbReference>
<protein>
    <recommendedName>
        <fullName evidence="4">DUF11 domain-containing protein</fullName>
    </recommendedName>
</protein>
<keyword evidence="1" id="KW-0812">Transmembrane</keyword>
<dbReference type="STRING" id="1798692.A3G00_00550"/>